<name>A0A846XVX2_9NOCA</name>
<dbReference type="AlphaFoldDB" id="A0A846XVX2"/>
<dbReference type="EMBL" id="JAAXOP010000003">
    <property type="protein sequence ID" value="NKY49884.1"/>
    <property type="molecule type" value="Genomic_DNA"/>
</dbReference>
<evidence type="ECO:0000313" key="2">
    <source>
        <dbReference type="EMBL" id="NKY49884.1"/>
    </source>
</evidence>
<accession>A0A846XVX2</accession>
<keyword evidence="1" id="KW-0812">Transmembrane</keyword>
<evidence type="ECO:0000256" key="1">
    <source>
        <dbReference type="SAM" id="Phobius"/>
    </source>
</evidence>
<dbReference type="Proteomes" id="UP000565711">
    <property type="component" value="Unassembled WGS sequence"/>
</dbReference>
<keyword evidence="1" id="KW-0472">Membrane</keyword>
<gene>
    <name evidence="2" type="ORF">HGA08_06615</name>
</gene>
<feature type="transmembrane region" description="Helical" evidence="1">
    <location>
        <begin position="12"/>
        <end position="32"/>
    </location>
</feature>
<protein>
    <submittedName>
        <fullName evidence="2">DUF1049 domain-containing protein</fullName>
    </submittedName>
</protein>
<organism evidence="2 3">
    <name type="scientific">Nocardia vermiculata</name>
    <dbReference type="NCBI Taxonomy" id="257274"/>
    <lineage>
        <taxon>Bacteria</taxon>
        <taxon>Bacillati</taxon>
        <taxon>Actinomycetota</taxon>
        <taxon>Actinomycetes</taxon>
        <taxon>Mycobacteriales</taxon>
        <taxon>Nocardiaceae</taxon>
        <taxon>Nocardia</taxon>
    </lineage>
</organism>
<keyword evidence="3" id="KW-1185">Reference proteome</keyword>
<keyword evidence="1" id="KW-1133">Transmembrane helix</keyword>
<reference evidence="2 3" key="1">
    <citation type="submission" date="2020-04" db="EMBL/GenBank/DDBJ databases">
        <title>MicrobeNet Type strains.</title>
        <authorList>
            <person name="Nicholson A.C."/>
        </authorList>
    </citation>
    <scope>NUCLEOTIDE SEQUENCE [LARGE SCALE GENOMIC DNA]</scope>
    <source>
        <strain evidence="2 3">JCM 12354</strain>
    </source>
</reference>
<evidence type="ECO:0000313" key="3">
    <source>
        <dbReference type="Proteomes" id="UP000565711"/>
    </source>
</evidence>
<feature type="transmembrane region" description="Helical" evidence="1">
    <location>
        <begin position="52"/>
        <end position="70"/>
    </location>
</feature>
<sequence>MSTSEKRSILSRVSPTQWVALVLLVLAIIFVAENRGRTSIEFLLIEITSPMWLVLLVMFAVGWLAGVLTMRRRGRR</sequence>
<dbReference type="RefSeq" id="WP_067870424.1">
    <property type="nucleotide sequence ID" value="NZ_JAAXOP010000003.1"/>
</dbReference>
<comment type="caution">
    <text evidence="2">The sequence shown here is derived from an EMBL/GenBank/DDBJ whole genome shotgun (WGS) entry which is preliminary data.</text>
</comment>
<proteinExistence type="predicted"/>